<dbReference type="InterPro" id="IPR007691">
    <property type="entry name" value="LpxD"/>
</dbReference>
<dbReference type="Pfam" id="PF04613">
    <property type="entry name" value="LpxD"/>
    <property type="match status" value="1"/>
</dbReference>
<keyword evidence="3 7" id="KW-0808">Transferase</keyword>
<evidence type="ECO:0000256" key="7">
    <source>
        <dbReference type="HAMAP-Rule" id="MF_00523"/>
    </source>
</evidence>
<comment type="catalytic activity">
    <reaction evidence="7">
        <text>a UDP-3-O-[(3R)-3-hydroxyacyl]-alpha-D-glucosamine + a (3R)-hydroxyacyl-[ACP] = a UDP-2-N,3-O-bis[(3R)-3-hydroxyacyl]-alpha-D-glucosamine + holo-[ACP] + H(+)</text>
        <dbReference type="Rhea" id="RHEA:53836"/>
        <dbReference type="Rhea" id="RHEA-COMP:9685"/>
        <dbReference type="Rhea" id="RHEA-COMP:9945"/>
        <dbReference type="ChEBI" id="CHEBI:15378"/>
        <dbReference type="ChEBI" id="CHEBI:64479"/>
        <dbReference type="ChEBI" id="CHEBI:78827"/>
        <dbReference type="ChEBI" id="CHEBI:137740"/>
        <dbReference type="ChEBI" id="CHEBI:137748"/>
        <dbReference type="EC" id="2.3.1.191"/>
    </reaction>
</comment>
<dbReference type="PANTHER" id="PTHR43378">
    <property type="entry name" value="UDP-3-O-ACYLGLUCOSAMINE N-ACYLTRANSFERASE"/>
    <property type="match status" value="1"/>
</dbReference>
<name>A0A1W2AIW1_9FLAO</name>
<keyword evidence="6 7" id="KW-0012">Acyltransferase</keyword>
<keyword evidence="2 7" id="KW-0441">Lipid A biosynthesis</keyword>
<dbReference type="Proteomes" id="UP000192393">
    <property type="component" value="Unassembled WGS sequence"/>
</dbReference>
<evidence type="ECO:0000313" key="10">
    <source>
        <dbReference type="EMBL" id="SMC60381.1"/>
    </source>
</evidence>
<evidence type="ECO:0000259" key="8">
    <source>
        <dbReference type="Pfam" id="PF04613"/>
    </source>
</evidence>
<evidence type="ECO:0000256" key="6">
    <source>
        <dbReference type="ARBA" id="ARBA00023315"/>
    </source>
</evidence>
<dbReference type="RefSeq" id="WP_084017102.1">
    <property type="nucleotide sequence ID" value="NZ_FWXS01000004.1"/>
</dbReference>
<dbReference type="Pfam" id="PF14602">
    <property type="entry name" value="Hexapep_2"/>
    <property type="match status" value="1"/>
</dbReference>
<dbReference type="NCBIfam" id="TIGR01853">
    <property type="entry name" value="lipid_A_lpxD"/>
    <property type="match status" value="1"/>
</dbReference>
<comment type="function">
    <text evidence="7">Catalyzes the N-acylation of UDP-3-O-acylglucosamine using 3-hydroxyacyl-ACP as the acyl donor. Is involved in the biosynthesis of lipid A, a phosphorylated glycolipid that anchors the lipopolysaccharide to the outer membrane of the cell.</text>
</comment>
<evidence type="ECO:0000256" key="5">
    <source>
        <dbReference type="ARBA" id="ARBA00023098"/>
    </source>
</evidence>
<dbReference type="OrthoDB" id="9784739at2"/>
<dbReference type="GO" id="GO:0016020">
    <property type="term" value="C:membrane"/>
    <property type="evidence" value="ECO:0007669"/>
    <property type="project" value="GOC"/>
</dbReference>
<reference evidence="10 11" key="1">
    <citation type="submission" date="2017-04" db="EMBL/GenBank/DDBJ databases">
        <authorList>
            <person name="Afonso C.L."/>
            <person name="Miller P.J."/>
            <person name="Scott M.A."/>
            <person name="Spackman E."/>
            <person name="Goraichik I."/>
            <person name="Dimitrov K.M."/>
            <person name="Suarez D.L."/>
            <person name="Swayne D.E."/>
        </authorList>
    </citation>
    <scope>NUCLEOTIDE SEQUENCE [LARGE SCALE GENOMIC DNA]</scope>
    <source>
        <strain evidence="10 11">CGMCC 1.12708</strain>
    </source>
</reference>
<keyword evidence="11" id="KW-1185">Reference proteome</keyword>
<dbReference type="PROSITE" id="PS00101">
    <property type="entry name" value="HEXAPEP_TRANSFERASES"/>
    <property type="match status" value="1"/>
</dbReference>
<feature type="domain" description="Mannose-1-phosphate guanyltransferase C-terminal" evidence="9">
    <location>
        <begin position="101"/>
        <end position="182"/>
    </location>
</feature>
<evidence type="ECO:0000256" key="2">
    <source>
        <dbReference type="ARBA" id="ARBA00022556"/>
    </source>
</evidence>
<feature type="domain" description="UDP-3-O-[3-hydroxymyristoyl] glucosamine N-acyltransferase non-repeat region" evidence="8">
    <location>
        <begin position="21"/>
        <end position="89"/>
    </location>
</feature>
<dbReference type="InterPro" id="IPR018357">
    <property type="entry name" value="Hexapep_transf_CS"/>
</dbReference>
<evidence type="ECO:0000259" key="9">
    <source>
        <dbReference type="Pfam" id="PF25087"/>
    </source>
</evidence>
<comment type="pathway">
    <text evidence="7">Bacterial outer membrane biogenesis; LPS lipid A biosynthesis.</text>
</comment>
<dbReference type="UniPathway" id="UPA00973"/>
<sequence length="345" mass="37359">MEFTALEIASILEGKIVGQSDIKVSKLSKIEEGTPGSISFLSNLKYEQHLYETEASVVIVSEGFTPEKEINPTLIYVADAHKAFVKLLEYHSQMRNQKSGIEPNTQIHDSAKIGENVYVGGFTYISENVKIGNNVIIYPNCYIGEGVSVGDGSIIYSGVQLCSETQIGANCTIHSNTVIGADGFGFSPKADGSFEKVPQIGNVIIEDNVEIGASCTIDRATLGSTIIRKGVKLDNQIQIAHNVEIKENTVIASQTGIAGSTKIGRNCIIGGQVGIVGHLKIGDFVQIQAQSGVNYDVPNGAKLYGSPSMDAVDFRKSYVHFRNFPAIVKRLDEIEKEIKQQTIKD</sequence>
<dbReference type="Gene3D" id="3.40.1390.10">
    <property type="entry name" value="MurE/MurF, N-terminal domain"/>
    <property type="match status" value="1"/>
</dbReference>
<dbReference type="EMBL" id="FWXS01000004">
    <property type="protein sequence ID" value="SMC60381.1"/>
    <property type="molecule type" value="Genomic_DNA"/>
</dbReference>
<dbReference type="SUPFAM" id="SSF51161">
    <property type="entry name" value="Trimeric LpxA-like enzymes"/>
    <property type="match status" value="1"/>
</dbReference>
<dbReference type="InterPro" id="IPR020573">
    <property type="entry name" value="UDP_GlcNAc_AcTrfase_non-rep"/>
</dbReference>
<evidence type="ECO:0000313" key="11">
    <source>
        <dbReference type="Proteomes" id="UP000192393"/>
    </source>
</evidence>
<dbReference type="PANTHER" id="PTHR43378:SF2">
    <property type="entry name" value="UDP-3-O-ACYLGLUCOSAMINE N-ACYLTRANSFERASE 1, MITOCHONDRIAL-RELATED"/>
    <property type="match status" value="1"/>
</dbReference>
<dbReference type="GO" id="GO:0016410">
    <property type="term" value="F:N-acyltransferase activity"/>
    <property type="evidence" value="ECO:0007669"/>
    <property type="project" value="InterPro"/>
</dbReference>
<dbReference type="GO" id="GO:0103118">
    <property type="term" value="F:UDP-3-O-[(3R)-3-hydroxyacyl]-glucosamine N-acyltransferase activity"/>
    <property type="evidence" value="ECO:0007669"/>
    <property type="project" value="UniProtKB-EC"/>
</dbReference>
<dbReference type="GO" id="GO:0009245">
    <property type="term" value="P:lipid A biosynthetic process"/>
    <property type="evidence" value="ECO:0007669"/>
    <property type="project" value="UniProtKB-UniRule"/>
</dbReference>
<dbReference type="STRING" id="1434700.SAMN06296427_104190"/>
<dbReference type="InterPro" id="IPR056729">
    <property type="entry name" value="GMPPB_C"/>
</dbReference>
<accession>A0A1W2AIW1</accession>
<evidence type="ECO:0000256" key="4">
    <source>
        <dbReference type="ARBA" id="ARBA00022737"/>
    </source>
</evidence>
<dbReference type="HAMAP" id="MF_00523">
    <property type="entry name" value="LpxD"/>
    <property type="match status" value="1"/>
</dbReference>
<dbReference type="EC" id="2.3.1.191" evidence="7"/>
<keyword evidence="4 7" id="KW-0677">Repeat</keyword>
<dbReference type="CDD" id="cd03352">
    <property type="entry name" value="LbH_LpxD"/>
    <property type="match status" value="1"/>
</dbReference>
<dbReference type="NCBIfam" id="NF002060">
    <property type="entry name" value="PRK00892.1"/>
    <property type="match status" value="1"/>
</dbReference>
<keyword evidence="1 7" id="KW-0444">Lipid biosynthesis</keyword>
<keyword evidence="5 7" id="KW-0443">Lipid metabolism</keyword>
<comment type="subunit">
    <text evidence="7">Homotrimer.</text>
</comment>
<proteinExistence type="inferred from homology"/>
<comment type="similarity">
    <text evidence="7">Belongs to the transferase hexapeptide repeat family. LpxD subfamily.</text>
</comment>
<dbReference type="Pfam" id="PF25087">
    <property type="entry name" value="GMPPB_C"/>
    <property type="match status" value="1"/>
</dbReference>
<dbReference type="InterPro" id="IPR001451">
    <property type="entry name" value="Hexapep"/>
</dbReference>
<feature type="active site" description="Proton acceptor" evidence="7">
    <location>
        <position position="241"/>
    </location>
</feature>
<evidence type="ECO:0000256" key="3">
    <source>
        <dbReference type="ARBA" id="ARBA00022679"/>
    </source>
</evidence>
<organism evidence="10 11">
    <name type="scientific">Moheibacter sediminis</name>
    <dbReference type="NCBI Taxonomy" id="1434700"/>
    <lineage>
        <taxon>Bacteria</taxon>
        <taxon>Pseudomonadati</taxon>
        <taxon>Bacteroidota</taxon>
        <taxon>Flavobacteriia</taxon>
        <taxon>Flavobacteriales</taxon>
        <taxon>Weeksellaceae</taxon>
        <taxon>Moheibacter</taxon>
    </lineage>
</organism>
<dbReference type="AlphaFoldDB" id="A0A1W2AIW1"/>
<protein>
    <recommendedName>
        <fullName evidence="7">UDP-3-O-acylglucosamine N-acyltransferase</fullName>
        <ecNumber evidence="7">2.3.1.191</ecNumber>
    </recommendedName>
</protein>
<dbReference type="Gene3D" id="2.160.10.10">
    <property type="entry name" value="Hexapeptide repeat proteins"/>
    <property type="match status" value="1"/>
</dbReference>
<dbReference type="InterPro" id="IPR011004">
    <property type="entry name" value="Trimer_LpxA-like_sf"/>
</dbReference>
<gene>
    <name evidence="7" type="primary">lpxD</name>
    <name evidence="10" type="ORF">SAMN06296427_104190</name>
</gene>
<evidence type="ECO:0000256" key="1">
    <source>
        <dbReference type="ARBA" id="ARBA00022516"/>
    </source>
</evidence>